<comment type="caution">
    <text evidence="2">The sequence shown here is derived from an EMBL/GenBank/DDBJ whole genome shotgun (WGS) entry which is preliminary data.</text>
</comment>
<feature type="transmembrane region" description="Helical" evidence="1">
    <location>
        <begin position="12"/>
        <end position="30"/>
    </location>
</feature>
<feature type="transmembrane region" description="Helical" evidence="1">
    <location>
        <begin position="61"/>
        <end position="80"/>
    </location>
</feature>
<reference evidence="2 3" key="1">
    <citation type="journal article" date="2016" name="Nat. Commun.">
        <title>Thousands of microbial genomes shed light on interconnected biogeochemical processes in an aquifer system.</title>
        <authorList>
            <person name="Anantharaman K."/>
            <person name="Brown C.T."/>
            <person name="Hug L.A."/>
            <person name="Sharon I."/>
            <person name="Castelle C.J."/>
            <person name="Probst A.J."/>
            <person name="Thomas B.C."/>
            <person name="Singh A."/>
            <person name="Wilkins M.J."/>
            <person name="Karaoz U."/>
            <person name="Brodie E.L."/>
            <person name="Williams K.H."/>
            <person name="Hubbard S.S."/>
            <person name="Banfield J.F."/>
        </authorList>
    </citation>
    <scope>NUCLEOTIDE SEQUENCE [LARGE SCALE GENOMIC DNA]</scope>
</reference>
<evidence type="ECO:0000256" key="1">
    <source>
        <dbReference type="SAM" id="Phobius"/>
    </source>
</evidence>
<dbReference type="Proteomes" id="UP000178517">
    <property type="component" value="Unassembled WGS sequence"/>
</dbReference>
<organism evidence="2 3">
    <name type="scientific">Candidatus Harrisonbacteria bacterium RIFCSPLOWO2_01_FULL_40_28</name>
    <dbReference type="NCBI Taxonomy" id="1798406"/>
    <lineage>
        <taxon>Bacteria</taxon>
        <taxon>Candidatus Harrisoniibacteriota</taxon>
    </lineage>
</organism>
<feature type="transmembrane region" description="Helical" evidence="1">
    <location>
        <begin position="175"/>
        <end position="194"/>
    </location>
</feature>
<accession>A0A1G1ZNA5</accession>
<gene>
    <name evidence="2" type="ORF">A3A04_00710</name>
</gene>
<protein>
    <submittedName>
        <fullName evidence="2">Uncharacterized protein</fullName>
    </submittedName>
</protein>
<feature type="transmembrane region" description="Helical" evidence="1">
    <location>
        <begin position="92"/>
        <end position="111"/>
    </location>
</feature>
<dbReference type="STRING" id="1798406.A3A04_00710"/>
<name>A0A1G1ZNA5_9BACT</name>
<keyword evidence="1" id="KW-1133">Transmembrane helix</keyword>
<sequence length="205" mass="23574">MASVMSIEAYGASWLTVGFFVFASLFFYKGRHDESLYRFRGSFIVLYILALLGIFHIQSTYIMYGTLFFVLIGLCVLGGIRDLIFLNRQFLYRLLQFFIYIAVFVAFFLSLNAELFLVKYALLFITLLVLIKEGIDFLGSSMKYKSRLYITIIAVTLVFIILEITWGLALLSPRPLHAGSMMTLVLFLMFDYLINSPKRIASDTF</sequence>
<feature type="transmembrane region" description="Helical" evidence="1">
    <location>
        <begin position="147"/>
        <end position="169"/>
    </location>
</feature>
<dbReference type="EMBL" id="MHJI01000010">
    <property type="protein sequence ID" value="OGY66072.1"/>
    <property type="molecule type" value="Genomic_DNA"/>
</dbReference>
<feature type="transmembrane region" description="Helical" evidence="1">
    <location>
        <begin position="37"/>
        <end position="55"/>
    </location>
</feature>
<evidence type="ECO:0000313" key="3">
    <source>
        <dbReference type="Proteomes" id="UP000178517"/>
    </source>
</evidence>
<keyword evidence="1" id="KW-0812">Transmembrane</keyword>
<proteinExistence type="predicted"/>
<feature type="transmembrane region" description="Helical" evidence="1">
    <location>
        <begin position="117"/>
        <end position="135"/>
    </location>
</feature>
<keyword evidence="1" id="KW-0472">Membrane</keyword>
<dbReference type="AlphaFoldDB" id="A0A1G1ZNA5"/>
<evidence type="ECO:0000313" key="2">
    <source>
        <dbReference type="EMBL" id="OGY66072.1"/>
    </source>
</evidence>